<dbReference type="GO" id="GO:0006886">
    <property type="term" value="P:intracellular protein transport"/>
    <property type="evidence" value="ECO:0007669"/>
    <property type="project" value="InterPro"/>
</dbReference>
<dbReference type="GO" id="GO:0030897">
    <property type="term" value="C:HOPS complex"/>
    <property type="evidence" value="ECO:0007669"/>
    <property type="project" value="TreeGrafter"/>
</dbReference>
<feature type="domain" description="Vps16 N-terminal" evidence="1">
    <location>
        <begin position="7"/>
        <end position="375"/>
    </location>
</feature>
<sequence length="376" mass="42699">MTSFLIADWYPLGKDSYFRKFEVYNMSWSADVSLKSVILTCASFGGPIAVMRDRSKIVKVQGSGKPVIAIYTSSGKLISSLVWNSGQLLQLGWSSTEDLLCVQEDGAVLMYDMFAKYIHTFKMDKEVEDTKAIQAIIFRSSVGTGVAVLTMAYRVFLVNNVKDAKVRRLSKLPGPFAAVNAWTVVSGERFTHVLIARGKDLFLLNESEHAQLQYVDFGDEETTIVAMEVSPGYRQIAFLNRSGKLWIGSIDLRKKYRIFDTHHIPQYQMPKEIAWCGLDAVVLSWETSITVVGCYEDSINYMYDDHVHLVQEMDCVRIISSDSQELLQKVPQVVQDIFRINSTSPSSYLLEASKHFQKRSHHANEYIHLVQNKLNY</sequence>
<dbReference type="GO" id="GO:0005768">
    <property type="term" value="C:endosome"/>
    <property type="evidence" value="ECO:0007669"/>
    <property type="project" value="TreeGrafter"/>
</dbReference>
<name>A0A1B6DNK6_9HEMI</name>
<dbReference type="Pfam" id="PF04841">
    <property type="entry name" value="Vps16_N"/>
    <property type="match status" value="1"/>
</dbReference>
<organism evidence="2">
    <name type="scientific">Clastoptera arizonana</name>
    <name type="common">Arizona spittle bug</name>
    <dbReference type="NCBI Taxonomy" id="38151"/>
    <lineage>
        <taxon>Eukaryota</taxon>
        <taxon>Metazoa</taxon>
        <taxon>Ecdysozoa</taxon>
        <taxon>Arthropoda</taxon>
        <taxon>Hexapoda</taxon>
        <taxon>Insecta</taxon>
        <taxon>Pterygota</taxon>
        <taxon>Neoptera</taxon>
        <taxon>Paraneoptera</taxon>
        <taxon>Hemiptera</taxon>
        <taxon>Auchenorrhyncha</taxon>
        <taxon>Cercopoidea</taxon>
        <taxon>Clastopteridae</taxon>
        <taxon>Clastoptera</taxon>
    </lineage>
</organism>
<dbReference type="GO" id="GO:0042144">
    <property type="term" value="P:vacuole fusion, non-autophagic"/>
    <property type="evidence" value="ECO:0007669"/>
    <property type="project" value="TreeGrafter"/>
</dbReference>
<reference evidence="2" key="1">
    <citation type="submission" date="2015-12" db="EMBL/GenBank/DDBJ databases">
        <title>De novo transcriptome assembly of four potential Pierce s Disease insect vectors from Arizona vineyards.</title>
        <authorList>
            <person name="Tassone E.E."/>
        </authorList>
    </citation>
    <scope>NUCLEOTIDE SEQUENCE</scope>
</reference>
<dbReference type="InterPro" id="IPR036322">
    <property type="entry name" value="WD40_repeat_dom_sf"/>
</dbReference>
<accession>A0A1B6DNK6</accession>
<dbReference type="SUPFAM" id="SSF50978">
    <property type="entry name" value="WD40 repeat-like"/>
    <property type="match status" value="1"/>
</dbReference>
<dbReference type="EMBL" id="GEDC01010049">
    <property type="protein sequence ID" value="JAS27249.1"/>
    <property type="molecule type" value="Transcribed_RNA"/>
</dbReference>
<proteinExistence type="predicted"/>
<dbReference type="GO" id="GO:0016197">
    <property type="term" value="P:endosomal transport"/>
    <property type="evidence" value="ECO:0007669"/>
    <property type="project" value="TreeGrafter"/>
</dbReference>
<dbReference type="GO" id="GO:0005765">
    <property type="term" value="C:lysosomal membrane"/>
    <property type="evidence" value="ECO:0007669"/>
    <property type="project" value="TreeGrafter"/>
</dbReference>
<feature type="non-terminal residue" evidence="2">
    <location>
        <position position="376"/>
    </location>
</feature>
<dbReference type="PANTHER" id="PTHR12811:SF0">
    <property type="entry name" value="VACUOLAR PROTEIN SORTING-ASSOCIATED PROTEIN 16 HOMOLOG"/>
    <property type="match status" value="1"/>
</dbReference>
<evidence type="ECO:0000313" key="2">
    <source>
        <dbReference type="EMBL" id="JAS27249.1"/>
    </source>
</evidence>
<protein>
    <recommendedName>
        <fullName evidence="1">Vps16 N-terminal domain-containing protein</fullName>
    </recommendedName>
</protein>
<gene>
    <name evidence="2" type="ORF">g.16101</name>
</gene>
<dbReference type="InterPro" id="IPR016534">
    <property type="entry name" value="VPS16"/>
</dbReference>
<evidence type="ECO:0000259" key="1">
    <source>
        <dbReference type="Pfam" id="PF04841"/>
    </source>
</evidence>
<dbReference type="InterPro" id="IPR006926">
    <property type="entry name" value="Vps16_N"/>
</dbReference>
<dbReference type="GO" id="GO:0003779">
    <property type="term" value="F:actin binding"/>
    <property type="evidence" value="ECO:0007669"/>
    <property type="project" value="TreeGrafter"/>
</dbReference>
<dbReference type="AlphaFoldDB" id="A0A1B6DNK6"/>
<dbReference type="PANTHER" id="PTHR12811">
    <property type="entry name" value="VACUOLAR PROTEIN SORTING VPS16"/>
    <property type="match status" value="1"/>
</dbReference>